<dbReference type="EMBL" id="MRBO01000605">
    <property type="protein sequence ID" value="KAB2583053.1"/>
    <property type="molecule type" value="Genomic_DNA"/>
</dbReference>
<accession>A0A5N5DZ47</accession>
<sequence length="268" mass="28478">MSEDHAFFTNTPDGLVPTELARSHWSPKFINGPATCGVIARALENDHGAEHLVPSRLTVDLCQPIPAEPLTIETTRIRDGNRIRVADAAVLHNGVVIARATAVFLRPSVQPAGQLWGRSSVPQPPPVDLPALEQAIKVPLFGSDEHPDGWSVAIHEHQGASRKRMWSQQIAAVRGETPSPFVAAAIVGEATSLVTNWGTRGLSFINADLTLVLARQPVGREMGVEADNHVSASGIAVGSAVLFDREGPIGTCTVSAIANEQRTINLGA</sequence>
<evidence type="ECO:0000313" key="4">
    <source>
        <dbReference type="Proteomes" id="UP000325576"/>
    </source>
</evidence>
<proteinExistence type="predicted"/>
<evidence type="ECO:0000259" key="2">
    <source>
        <dbReference type="Pfam" id="PF20789"/>
    </source>
</evidence>
<dbReference type="Proteomes" id="UP000325576">
    <property type="component" value="Unassembled WGS sequence"/>
</dbReference>
<dbReference type="Gene3D" id="2.40.160.210">
    <property type="entry name" value="Acyl-CoA thioesterase, double hotdog domain"/>
    <property type="match status" value="1"/>
</dbReference>
<comment type="caution">
    <text evidence="3">The sequence shown here is derived from an EMBL/GenBank/DDBJ whole genome shotgun (WGS) entry which is preliminary data.</text>
</comment>
<reference evidence="3 4" key="1">
    <citation type="journal article" date="2017" name="Poromechanics V (2013)">
        <title>Genomic Characterization of the Arsenic-Tolerant Actinobacterium, &lt;i&gt;Rhodococcus erythropolis&lt;/i&gt; S43.</title>
        <authorList>
            <person name="Retamal-Morales G."/>
            <person name="Mehnert M."/>
            <person name="Schwabe R."/>
            <person name="Tischler D."/>
            <person name="Schloemann M."/>
            <person name="Levican G.J."/>
        </authorList>
    </citation>
    <scope>NUCLEOTIDE SEQUENCE [LARGE SCALE GENOMIC DNA]</scope>
    <source>
        <strain evidence="3 4">S43</strain>
    </source>
</reference>
<name>A0A5N5DZ47_RHOER</name>
<dbReference type="InterPro" id="IPR029069">
    <property type="entry name" value="HotDog_dom_sf"/>
</dbReference>
<dbReference type="InterPro" id="IPR049450">
    <property type="entry name" value="ACOT8-like_C"/>
</dbReference>
<protein>
    <submittedName>
        <fullName evidence="3">TesB-like acyl-CoA thioesterase 4</fullName>
    </submittedName>
</protein>
<dbReference type="AlphaFoldDB" id="A0A5N5DZ47"/>
<feature type="domain" description="Acyl-CoA thioesterase-like N-terminal HotDog" evidence="1">
    <location>
        <begin position="23"/>
        <end position="104"/>
    </location>
</feature>
<feature type="domain" description="Acyl-CoA thioesterase-like C-terminal" evidence="2">
    <location>
        <begin position="130"/>
        <end position="253"/>
    </location>
</feature>
<evidence type="ECO:0000313" key="3">
    <source>
        <dbReference type="EMBL" id="KAB2583053.1"/>
    </source>
</evidence>
<dbReference type="SUPFAM" id="SSF54637">
    <property type="entry name" value="Thioesterase/thiol ester dehydrase-isomerase"/>
    <property type="match status" value="1"/>
</dbReference>
<dbReference type="InterPro" id="IPR042171">
    <property type="entry name" value="Acyl-CoA_hotdog"/>
</dbReference>
<gene>
    <name evidence="3" type="ORF">BS297_22580</name>
</gene>
<organism evidence="3 4">
    <name type="scientific">Rhodococcus erythropolis</name>
    <name type="common">Arthrobacter picolinophilus</name>
    <dbReference type="NCBI Taxonomy" id="1833"/>
    <lineage>
        <taxon>Bacteria</taxon>
        <taxon>Bacillati</taxon>
        <taxon>Actinomycetota</taxon>
        <taxon>Actinomycetes</taxon>
        <taxon>Mycobacteriales</taxon>
        <taxon>Nocardiaceae</taxon>
        <taxon>Rhodococcus</taxon>
        <taxon>Rhodococcus erythropolis group</taxon>
    </lineage>
</organism>
<evidence type="ECO:0000259" key="1">
    <source>
        <dbReference type="Pfam" id="PF13622"/>
    </source>
</evidence>
<dbReference type="InterPro" id="IPR049449">
    <property type="entry name" value="TesB_ACOT8-like_N"/>
</dbReference>
<dbReference type="Pfam" id="PF20789">
    <property type="entry name" value="4HBT_3C"/>
    <property type="match status" value="1"/>
</dbReference>
<dbReference type="Pfam" id="PF13622">
    <property type="entry name" value="4HBT_3"/>
    <property type="match status" value="1"/>
</dbReference>